<protein>
    <submittedName>
        <fullName evidence="2">SAM-dependent methyltransferase</fullName>
    </submittedName>
</protein>
<dbReference type="Pfam" id="PF13489">
    <property type="entry name" value="Methyltransf_23"/>
    <property type="match status" value="1"/>
</dbReference>
<evidence type="ECO:0000313" key="2">
    <source>
        <dbReference type="EMBL" id="MBB3836868.1"/>
    </source>
</evidence>
<dbReference type="Pfam" id="PF00535">
    <property type="entry name" value="Glycos_transf_2"/>
    <property type="match status" value="1"/>
</dbReference>
<dbReference type="AlphaFoldDB" id="A0A7W5ZGG1"/>
<dbReference type="RefSeq" id="WP_229601249.1">
    <property type="nucleotide sequence ID" value="NZ_JACIBY010000001.1"/>
</dbReference>
<dbReference type="GO" id="GO:0008168">
    <property type="term" value="F:methyltransferase activity"/>
    <property type="evidence" value="ECO:0007669"/>
    <property type="project" value="UniProtKB-KW"/>
</dbReference>
<dbReference type="InterPro" id="IPR029044">
    <property type="entry name" value="Nucleotide-diphossugar_trans"/>
</dbReference>
<keyword evidence="2" id="KW-0808">Transferase</keyword>
<dbReference type="EMBL" id="JACIBY010000001">
    <property type="protein sequence ID" value="MBB3836868.1"/>
    <property type="molecule type" value="Genomic_DNA"/>
</dbReference>
<dbReference type="PANTHER" id="PTHR10859:SF91">
    <property type="entry name" value="DOLICHYL-PHOSPHATE BETA-GLUCOSYLTRANSFERASE"/>
    <property type="match status" value="1"/>
</dbReference>
<dbReference type="Proteomes" id="UP000541352">
    <property type="component" value="Unassembled WGS sequence"/>
</dbReference>
<reference evidence="2 3" key="1">
    <citation type="submission" date="2020-08" db="EMBL/GenBank/DDBJ databases">
        <title>Genomic Encyclopedia of Type Strains, Phase IV (KMG-IV): sequencing the most valuable type-strain genomes for metagenomic binning, comparative biology and taxonomic classification.</title>
        <authorList>
            <person name="Goeker M."/>
        </authorList>
    </citation>
    <scope>NUCLEOTIDE SEQUENCE [LARGE SCALE GENOMIC DNA]</scope>
    <source>
        <strain evidence="2 3">DSM 17976</strain>
    </source>
</reference>
<evidence type="ECO:0000313" key="3">
    <source>
        <dbReference type="Proteomes" id="UP000541352"/>
    </source>
</evidence>
<proteinExistence type="predicted"/>
<dbReference type="SUPFAM" id="SSF53335">
    <property type="entry name" value="S-adenosyl-L-methionine-dependent methyltransferases"/>
    <property type="match status" value="1"/>
</dbReference>
<dbReference type="CDD" id="cd04179">
    <property type="entry name" value="DPM_DPG-synthase_like"/>
    <property type="match status" value="1"/>
</dbReference>
<dbReference type="Gene3D" id="3.40.50.150">
    <property type="entry name" value="Vaccinia Virus protein VP39"/>
    <property type="match status" value="1"/>
</dbReference>
<comment type="caution">
    <text evidence="2">The sequence shown here is derived from an EMBL/GenBank/DDBJ whole genome shotgun (WGS) entry which is preliminary data.</text>
</comment>
<dbReference type="CDD" id="cd02440">
    <property type="entry name" value="AdoMet_MTases"/>
    <property type="match status" value="1"/>
</dbReference>
<dbReference type="InterPro" id="IPR001173">
    <property type="entry name" value="Glyco_trans_2-like"/>
</dbReference>
<organism evidence="2 3">
    <name type="scientific">Runella defluvii</name>
    <dbReference type="NCBI Taxonomy" id="370973"/>
    <lineage>
        <taxon>Bacteria</taxon>
        <taxon>Pseudomonadati</taxon>
        <taxon>Bacteroidota</taxon>
        <taxon>Cytophagia</taxon>
        <taxon>Cytophagales</taxon>
        <taxon>Spirosomataceae</taxon>
        <taxon>Runella</taxon>
    </lineage>
</organism>
<dbReference type="SUPFAM" id="SSF53448">
    <property type="entry name" value="Nucleotide-diphospho-sugar transferases"/>
    <property type="match status" value="1"/>
</dbReference>
<keyword evidence="2" id="KW-0489">Methyltransferase</keyword>
<dbReference type="InterPro" id="IPR029063">
    <property type="entry name" value="SAM-dependent_MTases_sf"/>
</dbReference>
<dbReference type="Gene3D" id="3.90.550.10">
    <property type="entry name" value="Spore Coat Polysaccharide Biosynthesis Protein SpsA, Chain A"/>
    <property type="match status" value="1"/>
</dbReference>
<dbReference type="GO" id="GO:0032259">
    <property type="term" value="P:methylation"/>
    <property type="evidence" value="ECO:0007669"/>
    <property type="project" value="UniProtKB-KW"/>
</dbReference>
<dbReference type="GO" id="GO:0006487">
    <property type="term" value="P:protein N-linked glycosylation"/>
    <property type="evidence" value="ECO:0007669"/>
    <property type="project" value="TreeGrafter"/>
</dbReference>
<gene>
    <name evidence="2" type="ORF">FHS57_000850</name>
</gene>
<name>A0A7W5ZGG1_9BACT</name>
<sequence length="467" mass="53805">MVQSTLQMSGEEREKWIRQNRYYYTCLIQYLRFVIPSNASILEIGCGTGYLLEKLQPSRGVGIDSSIDMIEYARQHRGQHDYFHMDAEALELTETFDYVIISDTIGYFGDVQKVFQEVQKVCSPQTRVIISYTNFFWLPLLRFAEIIGLKMPQKRQNWLDISDIANLLTLADFDVVRQTKKIIFPRYIPLVSWFLNKYVGNLPLFNFFGLVTFLVARSVKKPFKAAEDLTVSVVIPARNEKGNIEALVQRTPKMGKETEIIFVEGNSTDDTWGEIQRICQKYQGQVPLKWIQQEGKGKGDAVRKGYSIATGDVLMILDADMTVPPEDLPKFFEAIATGKGEYINGTRLVYPMEKEAMRTLNLLGNKFFSIAFSWLLGQRLKDTLCGTKVMTRENYLKLAANRSYFGDFDPFGDFDLIFGAAKLNLKFIEVPIRYRARTYGETNISRFKHGWLLLKMTFFALNKIKFL</sequence>
<accession>A0A7W5ZGG1</accession>
<evidence type="ECO:0000259" key="1">
    <source>
        <dbReference type="Pfam" id="PF00535"/>
    </source>
</evidence>
<feature type="domain" description="Glycosyltransferase 2-like" evidence="1">
    <location>
        <begin position="232"/>
        <end position="362"/>
    </location>
</feature>
<keyword evidence="3" id="KW-1185">Reference proteome</keyword>
<dbReference type="PANTHER" id="PTHR10859">
    <property type="entry name" value="GLYCOSYL TRANSFERASE"/>
    <property type="match status" value="1"/>
</dbReference>